<comment type="similarity">
    <text evidence="1">Belongs to the class-I aminoacyl-tRNA synthetase family.</text>
</comment>
<reference evidence="13" key="1">
    <citation type="submission" date="2016-11" db="UniProtKB">
        <authorList>
            <consortium name="WormBaseParasite"/>
        </authorList>
    </citation>
    <scope>IDENTIFICATION</scope>
</reference>
<evidence type="ECO:0000256" key="9">
    <source>
        <dbReference type="SAM" id="Coils"/>
    </source>
</evidence>
<dbReference type="InterPro" id="IPR009008">
    <property type="entry name" value="Val/Leu/Ile-tRNA-synth_edit"/>
</dbReference>
<dbReference type="Gene3D" id="3.40.50.620">
    <property type="entry name" value="HUPs"/>
    <property type="match status" value="1"/>
</dbReference>
<sequence>MTIPMNNAVAVHPNIEYAAIESPEDTRRTATRKIFIVAKDLIPNISQFLKKEFQLVGTIKGEELARNRRYFYKNAMYNDLAQEIIAADFVKADIGTGLVHLSYAHGHDDYKIGSQRDVIECYVDEKGRYTRHMGYELQNKEVLGEGTRAALDKLKKDVLLEYQHIHSYPYDWRYNLPVIIRSCPQWFMDVSSLNERCEEAIYSSPGISVSAGNVDLRAAFSTFFTRRNEWCISRQRAWGVPIPAITLQERIGDFEEVKTSGDFIRSCAQLVKSKANTDLWWTLTLEELSRLKGFPFSSSKNLEKRTEVMDVWMDSGLTWHTLQSFPKIADVVIEGKDQFRGWFQSSLITSMALQESAPFKRILIHGMAVDDKGSKMSKSKGNVVLPESITDGTLNSDPIGVDGLRYWAAWMGADFAGEVRIGPNKTREVQIRLKGIRQILRFILGTMETAEKMNLNYDAIKNETINISQLQTLDRYMLARLNDFSELIHSRYHDYRFGKLMEEYFQFTQKDASSYITSVRDRLYCEPINSIPHQSAIFTLNKLGYTLVRLIAPILPHLVTEFFTYHPQFKTNVASSFRDVFNVEEDKSQLKEVIDDKEEIYELMGIVQKLRNEAVDLINKGEHPKLKTRRIKEPAIRYFGLLITGNAEQLAPLKRVFNENELYSEIVELFGSSFVRLSENNSSNLNIHLLDPFSEGLDWCARCRKINNQIERKEKSLNVFEEILQNEKERRNKEENATEKRIEMKLNLLCSSSQLCEKCEYADQIMQLHTKQCESNIQQKEEEKNKIIQAETML</sequence>
<organism evidence="12 13">
    <name type="scientific">Meloidogyne hapla</name>
    <name type="common">Root-knot nematode worm</name>
    <dbReference type="NCBI Taxonomy" id="6305"/>
    <lineage>
        <taxon>Eukaryota</taxon>
        <taxon>Metazoa</taxon>
        <taxon>Ecdysozoa</taxon>
        <taxon>Nematoda</taxon>
        <taxon>Chromadorea</taxon>
        <taxon>Rhabditida</taxon>
        <taxon>Tylenchina</taxon>
        <taxon>Tylenchomorpha</taxon>
        <taxon>Tylenchoidea</taxon>
        <taxon>Meloidogynidae</taxon>
        <taxon>Meloidogyninae</taxon>
        <taxon>Meloidogyne</taxon>
    </lineage>
</organism>
<dbReference type="InterPro" id="IPR014729">
    <property type="entry name" value="Rossmann-like_a/b/a_fold"/>
</dbReference>
<feature type="coiled-coil region" evidence="9">
    <location>
        <begin position="703"/>
        <end position="737"/>
    </location>
</feature>
<dbReference type="InterPro" id="IPR050081">
    <property type="entry name" value="Ile-tRNA_ligase"/>
</dbReference>
<dbReference type="GO" id="GO:0002161">
    <property type="term" value="F:aminoacyl-tRNA deacylase activity"/>
    <property type="evidence" value="ECO:0007669"/>
    <property type="project" value="InterPro"/>
</dbReference>
<evidence type="ECO:0000256" key="2">
    <source>
        <dbReference type="ARBA" id="ARBA00013165"/>
    </source>
</evidence>
<protein>
    <recommendedName>
        <fullName evidence="2">isoleucine--tRNA ligase</fullName>
        <ecNumber evidence="2">6.1.1.5</ecNumber>
    </recommendedName>
    <alternativeName>
        <fullName evidence="8">Isoleucyl-tRNA synthetase</fullName>
    </alternativeName>
</protein>
<proteinExistence type="inferred from homology"/>
<dbReference type="GO" id="GO:0004822">
    <property type="term" value="F:isoleucine-tRNA ligase activity"/>
    <property type="evidence" value="ECO:0007669"/>
    <property type="project" value="UniProtKB-EC"/>
</dbReference>
<dbReference type="InterPro" id="IPR009080">
    <property type="entry name" value="tRNAsynth_Ia_anticodon-bd"/>
</dbReference>
<dbReference type="Pfam" id="PF08264">
    <property type="entry name" value="Anticodon_1"/>
    <property type="match status" value="1"/>
</dbReference>
<evidence type="ECO:0000313" key="13">
    <source>
        <dbReference type="WBParaSite" id="MhA1_Contig1806.frz3.gene5"/>
    </source>
</evidence>
<evidence type="ECO:0000256" key="8">
    <source>
        <dbReference type="ARBA" id="ARBA00032665"/>
    </source>
</evidence>
<evidence type="ECO:0000256" key="5">
    <source>
        <dbReference type="ARBA" id="ARBA00022840"/>
    </source>
</evidence>
<evidence type="ECO:0000256" key="6">
    <source>
        <dbReference type="ARBA" id="ARBA00022917"/>
    </source>
</evidence>
<dbReference type="AlphaFoldDB" id="A0A1I8BC20"/>
<feature type="domain" description="Aminoacyl-tRNA synthetase class Ia" evidence="10">
    <location>
        <begin position="143"/>
        <end position="409"/>
    </location>
</feature>
<dbReference type="GO" id="GO:0006428">
    <property type="term" value="P:isoleucyl-tRNA aminoacylation"/>
    <property type="evidence" value="ECO:0007669"/>
    <property type="project" value="InterPro"/>
</dbReference>
<keyword evidence="5" id="KW-0067">ATP-binding</keyword>
<keyword evidence="12" id="KW-1185">Reference proteome</keyword>
<evidence type="ECO:0000256" key="7">
    <source>
        <dbReference type="ARBA" id="ARBA00023146"/>
    </source>
</evidence>
<dbReference type="WBParaSite" id="MhA1_Contig1806.frz3.gene5">
    <property type="protein sequence ID" value="MhA1_Contig1806.frz3.gene5"/>
    <property type="gene ID" value="MhA1_Contig1806.frz3.gene5"/>
</dbReference>
<dbReference type="PRINTS" id="PR00984">
    <property type="entry name" value="TRNASYNTHILE"/>
</dbReference>
<keyword evidence="3" id="KW-0436">Ligase</keyword>
<keyword evidence="9" id="KW-0175">Coiled coil</keyword>
<evidence type="ECO:0000259" key="10">
    <source>
        <dbReference type="Pfam" id="PF00133"/>
    </source>
</evidence>
<name>A0A1I8BC20_MELHA</name>
<evidence type="ECO:0000256" key="3">
    <source>
        <dbReference type="ARBA" id="ARBA00022598"/>
    </source>
</evidence>
<dbReference type="InterPro" id="IPR013155">
    <property type="entry name" value="M/V/L/I-tRNA-synth_anticd-bd"/>
</dbReference>
<dbReference type="PANTHER" id="PTHR42765">
    <property type="entry name" value="SOLEUCYL-TRNA SYNTHETASE"/>
    <property type="match status" value="1"/>
</dbReference>
<dbReference type="InterPro" id="IPR002300">
    <property type="entry name" value="aa-tRNA-synth_Ia"/>
</dbReference>
<dbReference type="Gene3D" id="1.10.730.20">
    <property type="match status" value="1"/>
</dbReference>
<accession>A0A1I8BC20</accession>
<dbReference type="Pfam" id="PF00133">
    <property type="entry name" value="tRNA-synt_1"/>
    <property type="match status" value="1"/>
</dbReference>
<feature type="domain" description="Methionyl/Valyl/Leucyl/Isoleucyl-tRNA synthetase anticodon-binding" evidence="11">
    <location>
        <begin position="474"/>
        <end position="613"/>
    </location>
</feature>
<evidence type="ECO:0000313" key="12">
    <source>
        <dbReference type="Proteomes" id="UP000095281"/>
    </source>
</evidence>
<evidence type="ECO:0000256" key="4">
    <source>
        <dbReference type="ARBA" id="ARBA00022741"/>
    </source>
</evidence>
<dbReference type="EC" id="6.1.1.5" evidence="2"/>
<dbReference type="GO" id="GO:0032543">
    <property type="term" value="P:mitochondrial translation"/>
    <property type="evidence" value="ECO:0007669"/>
    <property type="project" value="TreeGrafter"/>
</dbReference>
<keyword evidence="7" id="KW-0030">Aminoacyl-tRNA synthetase</keyword>
<dbReference type="PANTHER" id="PTHR42765:SF1">
    <property type="entry name" value="ISOLEUCINE--TRNA LIGASE, MITOCHONDRIAL"/>
    <property type="match status" value="1"/>
</dbReference>
<dbReference type="GO" id="GO:0005524">
    <property type="term" value="F:ATP binding"/>
    <property type="evidence" value="ECO:0007669"/>
    <property type="project" value="UniProtKB-KW"/>
</dbReference>
<dbReference type="Gene3D" id="3.90.740.10">
    <property type="entry name" value="Valyl/Leucyl/Isoleucyl-tRNA synthetase, editing domain"/>
    <property type="match status" value="1"/>
</dbReference>
<dbReference type="InterPro" id="IPR002301">
    <property type="entry name" value="Ile-tRNA-ligase"/>
</dbReference>
<keyword evidence="4" id="KW-0547">Nucleotide-binding</keyword>
<evidence type="ECO:0000259" key="11">
    <source>
        <dbReference type="Pfam" id="PF08264"/>
    </source>
</evidence>
<dbReference type="SUPFAM" id="SSF47323">
    <property type="entry name" value="Anticodon-binding domain of a subclass of class I aminoacyl-tRNA synthetases"/>
    <property type="match status" value="1"/>
</dbReference>
<dbReference type="GO" id="GO:0005739">
    <property type="term" value="C:mitochondrion"/>
    <property type="evidence" value="ECO:0007669"/>
    <property type="project" value="TreeGrafter"/>
</dbReference>
<evidence type="ECO:0000256" key="1">
    <source>
        <dbReference type="ARBA" id="ARBA00005594"/>
    </source>
</evidence>
<dbReference type="SUPFAM" id="SSF50677">
    <property type="entry name" value="ValRS/IleRS/LeuRS editing domain"/>
    <property type="match status" value="1"/>
</dbReference>
<dbReference type="SUPFAM" id="SSF52374">
    <property type="entry name" value="Nucleotidylyl transferase"/>
    <property type="match status" value="1"/>
</dbReference>
<dbReference type="Proteomes" id="UP000095281">
    <property type="component" value="Unplaced"/>
</dbReference>
<dbReference type="OMA" id="YQTHETH"/>
<keyword evidence="6" id="KW-0648">Protein biosynthesis</keyword>